<keyword evidence="23" id="KW-1185">Reference proteome</keyword>
<evidence type="ECO:0000313" key="23">
    <source>
        <dbReference type="Proteomes" id="UP000682951"/>
    </source>
</evidence>
<keyword evidence="8" id="KW-0997">Cell inner membrane</keyword>
<proteinExistence type="inferred from homology"/>
<evidence type="ECO:0000256" key="19">
    <source>
        <dbReference type="ARBA" id="ARBA00023209"/>
    </source>
</evidence>
<dbReference type="RefSeq" id="WP_212142388.1">
    <property type="nucleotide sequence ID" value="NZ_JAGSSW010000008.1"/>
</dbReference>
<dbReference type="PANTHER" id="PTHR34299:SF1">
    <property type="entry name" value="DIACYLGLYCEROL KINASE"/>
    <property type="match status" value="1"/>
</dbReference>
<evidence type="ECO:0000256" key="20">
    <source>
        <dbReference type="ARBA" id="ARBA00023264"/>
    </source>
</evidence>
<dbReference type="EMBL" id="JAGSSW010000008">
    <property type="protein sequence ID" value="MBR8464529.1"/>
    <property type="molecule type" value="Genomic_DNA"/>
</dbReference>
<reference evidence="22 23" key="1">
    <citation type="submission" date="2021-04" db="EMBL/GenBank/DDBJ databases">
        <title>Molecular and phenotypic characterization and identification of bacterial isolates recovered from the Anatolian ground squirrels (Spermophilus xanthoprymnus) and which have the potential to form a new species in the Campylobacter genus.</title>
        <authorList>
            <person name="Aydin F."/>
            <person name="Abay S."/>
            <person name="Kayman T."/>
            <person name="Karakaya E."/>
            <person name="Mustak H.K."/>
            <person name="Mustak I.B."/>
            <person name="Bilgin N."/>
            <person name="Duzler A."/>
            <person name="Sahin O."/>
            <person name="Guran O."/>
            <person name="Saticioglu I.B."/>
        </authorList>
    </citation>
    <scope>NUCLEOTIDE SEQUENCE [LARGE SCALE GENOMIC DNA]</scope>
    <source>
        <strain evidence="23">faydin-G24</strain>
    </source>
</reference>
<keyword evidence="14 21" id="KW-0067">ATP-binding</keyword>
<evidence type="ECO:0000256" key="16">
    <source>
        <dbReference type="ARBA" id="ARBA00022989"/>
    </source>
</evidence>
<evidence type="ECO:0000256" key="4">
    <source>
        <dbReference type="ARBA" id="ARBA00012133"/>
    </source>
</evidence>
<comment type="caution">
    <text evidence="22">The sequence shown here is derived from an EMBL/GenBank/DDBJ whole genome shotgun (WGS) entry which is preliminary data.</text>
</comment>
<evidence type="ECO:0000256" key="5">
    <source>
        <dbReference type="ARBA" id="ARBA00017575"/>
    </source>
</evidence>
<evidence type="ECO:0000256" key="8">
    <source>
        <dbReference type="ARBA" id="ARBA00022519"/>
    </source>
</evidence>
<keyword evidence="10 21" id="KW-0812">Transmembrane</keyword>
<evidence type="ECO:0000256" key="14">
    <source>
        <dbReference type="ARBA" id="ARBA00022840"/>
    </source>
</evidence>
<feature type="transmembrane region" description="Helical" evidence="21">
    <location>
        <begin position="95"/>
        <end position="118"/>
    </location>
</feature>
<comment type="catalytic activity">
    <reaction evidence="21">
        <text>a 1,2-diacyl-sn-glycerol + ATP = a 1,2-diacyl-sn-glycero-3-phosphate + ADP + H(+)</text>
        <dbReference type="Rhea" id="RHEA:10272"/>
        <dbReference type="ChEBI" id="CHEBI:15378"/>
        <dbReference type="ChEBI" id="CHEBI:17815"/>
        <dbReference type="ChEBI" id="CHEBI:30616"/>
        <dbReference type="ChEBI" id="CHEBI:58608"/>
        <dbReference type="ChEBI" id="CHEBI:456216"/>
        <dbReference type="EC" id="2.7.1.107"/>
    </reaction>
</comment>
<evidence type="ECO:0000256" key="6">
    <source>
        <dbReference type="ARBA" id="ARBA00022475"/>
    </source>
</evidence>
<dbReference type="PANTHER" id="PTHR34299">
    <property type="entry name" value="DIACYLGLYCEROL KINASE"/>
    <property type="match status" value="1"/>
</dbReference>
<evidence type="ECO:0000256" key="1">
    <source>
        <dbReference type="ARBA" id="ARBA00001946"/>
    </source>
</evidence>
<evidence type="ECO:0000256" key="17">
    <source>
        <dbReference type="ARBA" id="ARBA00023098"/>
    </source>
</evidence>
<evidence type="ECO:0000256" key="12">
    <source>
        <dbReference type="ARBA" id="ARBA00022741"/>
    </source>
</evidence>
<dbReference type="InterPro" id="IPR000829">
    <property type="entry name" value="DAGK"/>
</dbReference>
<dbReference type="Proteomes" id="UP000682951">
    <property type="component" value="Unassembled WGS sequence"/>
</dbReference>
<evidence type="ECO:0000256" key="9">
    <source>
        <dbReference type="ARBA" id="ARBA00022679"/>
    </source>
</evidence>
<accession>A0ABS5HJT3</accession>
<comment type="subcellular location">
    <subcellularLocation>
        <location evidence="2">Cell inner membrane</location>
        <topology evidence="2">Multi-pass membrane protein</topology>
    </subcellularLocation>
</comment>
<keyword evidence="13 21" id="KW-0418">Kinase</keyword>
<keyword evidence="17 21" id="KW-0443">Lipid metabolism</keyword>
<dbReference type="CDD" id="cd14264">
    <property type="entry name" value="DAGK_IM"/>
    <property type="match status" value="1"/>
</dbReference>
<evidence type="ECO:0000256" key="3">
    <source>
        <dbReference type="ARBA" id="ARBA00005967"/>
    </source>
</evidence>
<keyword evidence="9 21" id="KW-0808">Transferase</keyword>
<dbReference type="Pfam" id="PF01219">
    <property type="entry name" value="DAGK_prokar"/>
    <property type="match status" value="1"/>
</dbReference>
<keyword evidence="12 21" id="KW-0547">Nucleotide-binding</keyword>
<protein>
    <recommendedName>
        <fullName evidence="5 21">Diacylglycerol kinase</fullName>
        <ecNumber evidence="4 21">2.7.1.107</ecNumber>
    </recommendedName>
</protein>
<evidence type="ECO:0000313" key="22">
    <source>
        <dbReference type="EMBL" id="MBR8464529.1"/>
    </source>
</evidence>
<comment type="cofactor">
    <cofactor evidence="1">
        <name>Mg(2+)</name>
        <dbReference type="ChEBI" id="CHEBI:18420"/>
    </cofactor>
</comment>
<keyword evidence="7" id="KW-0444">Lipid biosynthesis</keyword>
<evidence type="ECO:0000256" key="11">
    <source>
        <dbReference type="ARBA" id="ARBA00022723"/>
    </source>
</evidence>
<dbReference type="InterPro" id="IPR033718">
    <property type="entry name" value="DAGK_prok"/>
</dbReference>
<keyword evidence="15" id="KW-0460">Magnesium</keyword>
<keyword evidence="19" id="KW-0594">Phospholipid biosynthesis</keyword>
<evidence type="ECO:0000256" key="21">
    <source>
        <dbReference type="RuleBase" id="RU363065"/>
    </source>
</evidence>
<evidence type="ECO:0000256" key="18">
    <source>
        <dbReference type="ARBA" id="ARBA00023136"/>
    </source>
</evidence>
<evidence type="ECO:0000256" key="15">
    <source>
        <dbReference type="ARBA" id="ARBA00022842"/>
    </source>
</evidence>
<dbReference type="EC" id="2.7.1.107" evidence="4 21"/>
<feature type="transmembrane region" description="Helical" evidence="21">
    <location>
        <begin position="32"/>
        <end position="49"/>
    </location>
</feature>
<evidence type="ECO:0000256" key="2">
    <source>
        <dbReference type="ARBA" id="ARBA00004429"/>
    </source>
</evidence>
<dbReference type="GO" id="GO:0016301">
    <property type="term" value="F:kinase activity"/>
    <property type="evidence" value="ECO:0007669"/>
    <property type="project" value="UniProtKB-KW"/>
</dbReference>
<sequence>MRNQPKYNFFKNTRYALEGLAEIYKNENAFKIELCLIVMLIAVSFALPFEAFMRLSTIVSLLFVLFAECINSAIERVVDLVTSEICPLAKVAKDAGSAAVFISISIAVLTWLFAIWSIF</sequence>
<dbReference type="InterPro" id="IPR036945">
    <property type="entry name" value="DAGK_sf"/>
</dbReference>
<comment type="function">
    <text evidence="21">Catalyzes the ATP-dependent phosphorylation of sn-l,2-diacylglycerol (DAG) to phosphatidic acid. Involved in the recycling of diacylglycerol produced as a by-product during membrane-derived oligosaccharide (MDO) biosynthesis.</text>
</comment>
<keyword evidence="16 21" id="KW-1133">Transmembrane helix</keyword>
<dbReference type="Gene3D" id="1.10.287.3610">
    <property type="match status" value="1"/>
</dbReference>
<keyword evidence="18 21" id="KW-0472">Membrane</keyword>
<evidence type="ECO:0000256" key="13">
    <source>
        <dbReference type="ARBA" id="ARBA00022777"/>
    </source>
</evidence>
<organism evidence="22 23">
    <name type="scientific">Campylobacter anatolicus</name>
    <dbReference type="NCBI Taxonomy" id="2829105"/>
    <lineage>
        <taxon>Bacteria</taxon>
        <taxon>Pseudomonadati</taxon>
        <taxon>Campylobacterota</taxon>
        <taxon>Epsilonproteobacteria</taxon>
        <taxon>Campylobacterales</taxon>
        <taxon>Campylobacteraceae</taxon>
        <taxon>Campylobacter</taxon>
    </lineage>
</organism>
<keyword evidence="6" id="KW-1003">Cell membrane</keyword>
<comment type="similarity">
    <text evidence="3 21">Belongs to the bacterial diacylglycerol kinase family.</text>
</comment>
<gene>
    <name evidence="22" type="ORF">KDD93_08130</name>
</gene>
<evidence type="ECO:0000256" key="7">
    <source>
        <dbReference type="ARBA" id="ARBA00022516"/>
    </source>
</evidence>
<comment type="caution">
    <text evidence="21">Lacks conserved residue(s) required for the propagation of feature annotation.</text>
</comment>
<keyword evidence="20 21" id="KW-1208">Phospholipid metabolism</keyword>
<dbReference type="PROSITE" id="PS01069">
    <property type="entry name" value="DAGK_PROKAR"/>
    <property type="match status" value="1"/>
</dbReference>
<evidence type="ECO:0000256" key="10">
    <source>
        <dbReference type="ARBA" id="ARBA00022692"/>
    </source>
</evidence>
<name>A0ABS5HJT3_9BACT</name>
<keyword evidence="11" id="KW-0479">Metal-binding</keyword>